<dbReference type="InterPro" id="IPR018631">
    <property type="entry name" value="AAA-ATPase-like_dom"/>
</dbReference>
<name>A0A550CEQ0_9AGAR</name>
<reference evidence="2 3" key="1">
    <citation type="journal article" date="2019" name="New Phytol.">
        <title>Comparative genomics reveals unique wood-decay strategies and fruiting body development in the Schizophyllaceae.</title>
        <authorList>
            <person name="Almasi E."/>
            <person name="Sahu N."/>
            <person name="Krizsan K."/>
            <person name="Balint B."/>
            <person name="Kovacs G.M."/>
            <person name="Kiss B."/>
            <person name="Cseklye J."/>
            <person name="Drula E."/>
            <person name="Henrissat B."/>
            <person name="Nagy I."/>
            <person name="Chovatia M."/>
            <person name="Adam C."/>
            <person name="LaButti K."/>
            <person name="Lipzen A."/>
            <person name="Riley R."/>
            <person name="Grigoriev I.V."/>
            <person name="Nagy L.G."/>
        </authorList>
    </citation>
    <scope>NUCLEOTIDE SEQUENCE [LARGE SCALE GENOMIC DNA]</scope>
    <source>
        <strain evidence="2 3">NL-1724</strain>
    </source>
</reference>
<evidence type="ECO:0000259" key="1">
    <source>
        <dbReference type="Pfam" id="PF09820"/>
    </source>
</evidence>
<keyword evidence="3" id="KW-1185">Reference proteome</keyword>
<gene>
    <name evidence="2" type="ORF">BD626DRAFT_583677</name>
</gene>
<sequence length="507" mass="56618">MAVDEDLRFERVICFFLDHDCSIFMFLRRTRLSKQREATFADVYEDVIAAHARHCRCGGTLGEARISTRRISDLEPDALKRSFAVTDMQVNVYDQVIPALARHADGNRQSIIFALTPSSPAPSLISDTGSSSDEELARPPIPTSFSQWVNRSVCIPHNVCPCLPSLADNTFSSIRDHCFLVDKSPYIPLLHSPEYTFFVLRRPPGYGRSVFLSATAELHDVLSSTRCESIWSRRIAEGNALNSTGRVHPFVPNCDVVLHLDMSCLNVTTSSTLESSITSMLRGAVNRFIDKYRYLLKLTDDEMAFALASDRATQLLLRASARAQSKGYRSTYLCIDNYTAPFEKTVDQAWTEWPACISILNTRLYEPIMLAMRAGNISGGILVGSSALDDHIMTFDTYSRPPNDGKLNYATCETPPLVPFTGELSNMARDMTEDPRMQGAIGMTREEVMDLASACLRPSQLPRVQELLAKLPSQTFVTWECRMPVATYGSVDVLKMLRGLQSEESKS</sequence>
<dbReference type="Proteomes" id="UP000320762">
    <property type="component" value="Unassembled WGS sequence"/>
</dbReference>
<feature type="domain" description="AAA-ATPase-like" evidence="1">
    <location>
        <begin position="170"/>
        <end position="348"/>
    </location>
</feature>
<dbReference type="EMBL" id="VDMD01000010">
    <property type="protein sequence ID" value="TRM63279.1"/>
    <property type="molecule type" value="Genomic_DNA"/>
</dbReference>
<dbReference type="AlphaFoldDB" id="A0A550CEQ0"/>
<dbReference type="OrthoDB" id="5380555at2759"/>
<dbReference type="Pfam" id="PF09820">
    <property type="entry name" value="AAA-ATPase_like"/>
    <property type="match status" value="1"/>
</dbReference>
<protein>
    <recommendedName>
        <fullName evidence="1">AAA-ATPase-like domain-containing protein</fullName>
    </recommendedName>
</protein>
<accession>A0A550CEQ0</accession>
<evidence type="ECO:0000313" key="3">
    <source>
        <dbReference type="Proteomes" id="UP000320762"/>
    </source>
</evidence>
<evidence type="ECO:0000313" key="2">
    <source>
        <dbReference type="EMBL" id="TRM63279.1"/>
    </source>
</evidence>
<proteinExistence type="predicted"/>
<comment type="caution">
    <text evidence="2">The sequence shown here is derived from an EMBL/GenBank/DDBJ whole genome shotgun (WGS) entry which is preliminary data.</text>
</comment>
<organism evidence="2 3">
    <name type="scientific">Schizophyllum amplum</name>
    <dbReference type="NCBI Taxonomy" id="97359"/>
    <lineage>
        <taxon>Eukaryota</taxon>
        <taxon>Fungi</taxon>
        <taxon>Dikarya</taxon>
        <taxon>Basidiomycota</taxon>
        <taxon>Agaricomycotina</taxon>
        <taxon>Agaricomycetes</taxon>
        <taxon>Agaricomycetidae</taxon>
        <taxon>Agaricales</taxon>
        <taxon>Schizophyllaceae</taxon>
        <taxon>Schizophyllum</taxon>
    </lineage>
</organism>